<keyword evidence="2" id="KW-1185">Reference proteome</keyword>
<gene>
    <name evidence="1" type="ORF">LITE_LOCUS6960</name>
</gene>
<evidence type="ECO:0000313" key="1">
    <source>
        <dbReference type="EMBL" id="CAI0391003.1"/>
    </source>
</evidence>
<name>A0AAV0I1R9_9ROSI</name>
<dbReference type="Proteomes" id="UP001154282">
    <property type="component" value="Unassembled WGS sequence"/>
</dbReference>
<dbReference type="AlphaFoldDB" id="A0AAV0I1R9"/>
<sequence length="97" mass="11076">MRRVMQGIGTYIDMETGNMYASLVTECHHLVVYEQQNRTSLLSIPHNLPLLNHSRLRKSEDAMLGIDKTPVLCVLCAVTDHCDSLECRKKYVKQVQS</sequence>
<comment type="caution">
    <text evidence="1">The sequence shown here is derived from an EMBL/GenBank/DDBJ whole genome shotgun (WGS) entry which is preliminary data.</text>
</comment>
<organism evidence="1 2">
    <name type="scientific">Linum tenue</name>
    <dbReference type="NCBI Taxonomy" id="586396"/>
    <lineage>
        <taxon>Eukaryota</taxon>
        <taxon>Viridiplantae</taxon>
        <taxon>Streptophyta</taxon>
        <taxon>Embryophyta</taxon>
        <taxon>Tracheophyta</taxon>
        <taxon>Spermatophyta</taxon>
        <taxon>Magnoliopsida</taxon>
        <taxon>eudicotyledons</taxon>
        <taxon>Gunneridae</taxon>
        <taxon>Pentapetalae</taxon>
        <taxon>rosids</taxon>
        <taxon>fabids</taxon>
        <taxon>Malpighiales</taxon>
        <taxon>Linaceae</taxon>
        <taxon>Linum</taxon>
    </lineage>
</organism>
<proteinExistence type="predicted"/>
<protein>
    <submittedName>
        <fullName evidence="1">Uncharacterized protein</fullName>
    </submittedName>
</protein>
<reference evidence="1" key="1">
    <citation type="submission" date="2022-08" db="EMBL/GenBank/DDBJ databases">
        <authorList>
            <person name="Gutierrez-Valencia J."/>
        </authorList>
    </citation>
    <scope>NUCLEOTIDE SEQUENCE</scope>
</reference>
<accession>A0AAV0I1R9</accession>
<dbReference type="EMBL" id="CAMGYJ010000003">
    <property type="protein sequence ID" value="CAI0391003.1"/>
    <property type="molecule type" value="Genomic_DNA"/>
</dbReference>
<evidence type="ECO:0000313" key="2">
    <source>
        <dbReference type="Proteomes" id="UP001154282"/>
    </source>
</evidence>